<feature type="region of interest" description="Disordered" evidence="1">
    <location>
        <begin position="1"/>
        <end position="46"/>
    </location>
</feature>
<dbReference type="PANTHER" id="PTHR21540:SF0">
    <property type="entry name" value="PHD FAMILY PROTEIN"/>
    <property type="match status" value="1"/>
</dbReference>
<dbReference type="InterPro" id="IPR039903">
    <property type="entry name" value="Zswim2"/>
</dbReference>
<dbReference type="Proteomes" id="UP000266861">
    <property type="component" value="Unassembled WGS sequence"/>
</dbReference>
<keyword evidence="4" id="KW-1185">Reference proteome</keyword>
<accession>A0A397ILB0</accession>
<dbReference type="Gene3D" id="3.30.40.10">
    <property type="entry name" value="Zinc/RING finger domain, C3HC4 (zinc finger)"/>
    <property type="match status" value="1"/>
</dbReference>
<dbReference type="InterPro" id="IPR013083">
    <property type="entry name" value="Znf_RING/FYVE/PHD"/>
</dbReference>
<evidence type="ECO:0000256" key="1">
    <source>
        <dbReference type="SAM" id="MobiDB-lite"/>
    </source>
</evidence>
<comment type="caution">
    <text evidence="3">The sequence shown here is derived from an EMBL/GenBank/DDBJ whole genome shotgun (WGS) entry which is preliminary data.</text>
</comment>
<gene>
    <name evidence="3" type="ORF">Glove_194g155</name>
</gene>
<dbReference type="PANTHER" id="PTHR21540">
    <property type="entry name" value="RING FINGER AND SWIM DOMAIN-CONTAINING PROTEIN 2"/>
    <property type="match status" value="1"/>
</dbReference>
<dbReference type="AlphaFoldDB" id="A0A397ILB0"/>
<feature type="compositionally biased region" description="Basic and acidic residues" evidence="1">
    <location>
        <begin position="1"/>
        <end position="10"/>
    </location>
</feature>
<protein>
    <recommendedName>
        <fullName evidence="2">RING-type domain-containing protein</fullName>
    </recommendedName>
</protein>
<dbReference type="STRING" id="1348612.A0A397ILB0"/>
<organism evidence="3 4">
    <name type="scientific">Diversispora epigaea</name>
    <dbReference type="NCBI Taxonomy" id="1348612"/>
    <lineage>
        <taxon>Eukaryota</taxon>
        <taxon>Fungi</taxon>
        <taxon>Fungi incertae sedis</taxon>
        <taxon>Mucoromycota</taxon>
        <taxon>Glomeromycotina</taxon>
        <taxon>Glomeromycetes</taxon>
        <taxon>Diversisporales</taxon>
        <taxon>Diversisporaceae</taxon>
        <taxon>Diversispora</taxon>
    </lineage>
</organism>
<dbReference type="GO" id="GO:0061630">
    <property type="term" value="F:ubiquitin protein ligase activity"/>
    <property type="evidence" value="ECO:0007669"/>
    <property type="project" value="InterPro"/>
</dbReference>
<evidence type="ECO:0000313" key="4">
    <source>
        <dbReference type="Proteomes" id="UP000266861"/>
    </source>
</evidence>
<name>A0A397ILB0_9GLOM</name>
<dbReference type="SUPFAM" id="SSF57850">
    <property type="entry name" value="RING/U-box"/>
    <property type="match status" value="1"/>
</dbReference>
<feature type="compositionally biased region" description="Basic residues" evidence="1">
    <location>
        <begin position="32"/>
        <end position="41"/>
    </location>
</feature>
<sequence>MINNFERDNGEGSSSVLGKRKIDNGENLSNTKGKKKKAKNKNKQEKRVARFINTCNKMNKLRIERAMTQFLYLVDYKEINPTHREFSVLGPTGHFFVFLKVLKINPNSYFIYQKALITKELRFIFNKSPKIVLPNEKEIEKLKEITSIKRRPIDGNCSVCIMEPLNNNKKLIWCQSGCGNNIHQDCFAEWTNQKVTCVYCRTEWKDRM</sequence>
<evidence type="ECO:0000259" key="2">
    <source>
        <dbReference type="Pfam" id="PF13639"/>
    </source>
</evidence>
<proteinExistence type="predicted"/>
<dbReference type="EMBL" id="PQFF01000182">
    <property type="protein sequence ID" value="RHZ76711.1"/>
    <property type="molecule type" value="Genomic_DNA"/>
</dbReference>
<dbReference type="Pfam" id="PF13639">
    <property type="entry name" value="zf-RING_2"/>
    <property type="match status" value="1"/>
</dbReference>
<reference evidence="3 4" key="1">
    <citation type="submission" date="2018-08" db="EMBL/GenBank/DDBJ databases">
        <title>Genome and evolution of the arbuscular mycorrhizal fungus Diversispora epigaea (formerly Glomus versiforme) and its bacterial endosymbionts.</title>
        <authorList>
            <person name="Sun X."/>
            <person name="Fei Z."/>
            <person name="Harrison M."/>
        </authorList>
    </citation>
    <scope>NUCLEOTIDE SEQUENCE [LARGE SCALE GENOMIC DNA]</scope>
    <source>
        <strain evidence="3 4">IT104</strain>
    </source>
</reference>
<dbReference type="InterPro" id="IPR001841">
    <property type="entry name" value="Znf_RING"/>
</dbReference>
<dbReference type="OrthoDB" id="2122982at2759"/>
<evidence type="ECO:0000313" key="3">
    <source>
        <dbReference type="EMBL" id="RHZ76711.1"/>
    </source>
</evidence>
<feature type="domain" description="RING-type" evidence="2">
    <location>
        <begin position="156"/>
        <end position="201"/>
    </location>
</feature>